<dbReference type="SUPFAM" id="SSF82771">
    <property type="entry name" value="GIY-YIG endonuclease"/>
    <property type="match status" value="1"/>
</dbReference>
<evidence type="ECO:0000313" key="3">
    <source>
        <dbReference type="EMBL" id="MBP2018708.1"/>
    </source>
</evidence>
<gene>
    <name evidence="3" type="ORF">J2Z79_002123</name>
</gene>
<dbReference type="Pfam" id="PF09860">
    <property type="entry name" value="DUF2087"/>
    <property type="match status" value="1"/>
</dbReference>
<feature type="domain" description="DUF2087" evidence="2">
    <location>
        <begin position="216"/>
        <end position="275"/>
    </location>
</feature>
<dbReference type="Proteomes" id="UP001519289">
    <property type="component" value="Unassembled WGS sequence"/>
</dbReference>
<dbReference type="Gene3D" id="3.40.1440.10">
    <property type="entry name" value="GIY-YIG endonuclease"/>
    <property type="match status" value="1"/>
</dbReference>
<dbReference type="RefSeq" id="WP_209466832.1">
    <property type="nucleotide sequence ID" value="NZ_JAGGLG010000016.1"/>
</dbReference>
<keyword evidence="3" id="KW-0238">DNA-binding</keyword>
<sequence>MIDSDLLTGASLDELKQGYRESAEAYTCICCGQRVEKGVVYPVGDRLYEAQRYIRHHIAAAHGSVFAHLVGLDKPAHGLSDLQRRLLTLLYDGRSDDEIKKALGAGSLSTIRNHRFILREKERQARLFLAIMELLNERLTGDETTGGRTRSRAGRAASGEAQGAGGRSGSGEGAGDGRAVRGRPRGAASDQEILARYFPHGLEGPLQHFGGSTPMKHKRIIAAAVAGRFAPGRRYSEREVNEILEPIAEDYVLLRRLLVDFGYLSRLPDGSQYWRSETDQERVSPVDRRKELKRLAREAKAEGGVFQVRNTKNGMVWIGVTPNFRSLNGHRFQLEMGSHKNKELQQAWNEFGPDAFVFEPLETLEEPETGYFDRDDALKKLKRKWLEKLQPFGDRGYNLPSELDEGNR</sequence>
<protein>
    <submittedName>
        <fullName evidence="3">DNA-binding CsgD family transcriptional regulator</fullName>
    </submittedName>
</protein>
<dbReference type="InterPro" id="IPR035901">
    <property type="entry name" value="GIY-YIG_endonuc_sf"/>
</dbReference>
<keyword evidence="4" id="KW-1185">Reference proteome</keyword>
<dbReference type="CDD" id="cd10451">
    <property type="entry name" value="GIY-YIG_LuxR_like"/>
    <property type="match status" value="1"/>
</dbReference>
<proteinExistence type="predicted"/>
<dbReference type="GO" id="GO:0003677">
    <property type="term" value="F:DNA binding"/>
    <property type="evidence" value="ECO:0007669"/>
    <property type="project" value="UniProtKB-KW"/>
</dbReference>
<organism evidence="3 4">
    <name type="scientific">Symbiobacterium terraclitae</name>
    <dbReference type="NCBI Taxonomy" id="557451"/>
    <lineage>
        <taxon>Bacteria</taxon>
        <taxon>Bacillati</taxon>
        <taxon>Bacillota</taxon>
        <taxon>Clostridia</taxon>
        <taxon>Eubacteriales</taxon>
        <taxon>Symbiobacteriaceae</taxon>
        <taxon>Symbiobacterium</taxon>
    </lineage>
</organism>
<accession>A0ABS4JT73</accession>
<reference evidence="3 4" key="1">
    <citation type="submission" date="2021-03" db="EMBL/GenBank/DDBJ databases">
        <title>Genomic Encyclopedia of Type Strains, Phase IV (KMG-IV): sequencing the most valuable type-strain genomes for metagenomic binning, comparative biology and taxonomic classification.</title>
        <authorList>
            <person name="Goeker M."/>
        </authorList>
    </citation>
    <scope>NUCLEOTIDE SEQUENCE [LARGE SCALE GENOMIC DNA]</scope>
    <source>
        <strain evidence="3 4">DSM 27138</strain>
    </source>
</reference>
<evidence type="ECO:0000313" key="4">
    <source>
        <dbReference type="Proteomes" id="UP001519289"/>
    </source>
</evidence>
<feature type="compositionally biased region" description="Gly residues" evidence="1">
    <location>
        <begin position="162"/>
        <end position="176"/>
    </location>
</feature>
<evidence type="ECO:0000256" key="1">
    <source>
        <dbReference type="SAM" id="MobiDB-lite"/>
    </source>
</evidence>
<name>A0ABS4JT73_9FIRM</name>
<evidence type="ECO:0000259" key="2">
    <source>
        <dbReference type="Pfam" id="PF09860"/>
    </source>
</evidence>
<dbReference type="InterPro" id="IPR018656">
    <property type="entry name" value="DUF2087"/>
</dbReference>
<comment type="caution">
    <text evidence="3">The sequence shown here is derived from an EMBL/GenBank/DDBJ whole genome shotgun (WGS) entry which is preliminary data.</text>
</comment>
<feature type="region of interest" description="Disordered" evidence="1">
    <location>
        <begin position="141"/>
        <end position="186"/>
    </location>
</feature>
<dbReference type="EMBL" id="JAGGLG010000016">
    <property type="protein sequence ID" value="MBP2018708.1"/>
    <property type="molecule type" value="Genomic_DNA"/>
</dbReference>